<keyword evidence="1" id="KW-0472">Membrane</keyword>
<evidence type="ECO:0000313" key="3">
    <source>
        <dbReference type="Proteomes" id="UP000288178"/>
    </source>
</evidence>
<keyword evidence="1" id="KW-0812">Transmembrane</keyword>
<dbReference type="AlphaFoldDB" id="A0A3S2WXB5"/>
<feature type="transmembrane region" description="Helical" evidence="1">
    <location>
        <begin position="74"/>
        <end position="95"/>
    </location>
</feature>
<organism evidence="2 3">
    <name type="scientific">Rubrivivax albus</name>
    <dbReference type="NCBI Taxonomy" id="2499835"/>
    <lineage>
        <taxon>Bacteria</taxon>
        <taxon>Pseudomonadati</taxon>
        <taxon>Pseudomonadota</taxon>
        <taxon>Betaproteobacteria</taxon>
        <taxon>Burkholderiales</taxon>
        <taxon>Sphaerotilaceae</taxon>
        <taxon>Rubrivivax</taxon>
    </lineage>
</organism>
<dbReference type="PANTHER" id="PTHR31876:SF26">
    <property type="entry name" value="PROTEIN LIKE COV 2"/>
    <property type="match status" value="1"/>
</dbReference>
<name>A0A3S2WXB5_9BURK</name>
<sequence>MPPTSDAPGAQPPQRPQRHLVRIFVTGLLAALPLAATVAIFWWAASVLIRWLGPDSAVGRVLGAVGLGVTGSEVAGYAIGVALVAAAIFGLGLLVEAGLQRGLTRAIDAVLERIPLVRSVYDLARRIVAMVGQRDGEAPGMNSMSAVWCHFGGAPADGEPGRAAVLGLLSTREPVWIDGRAYMGVIVPTAPVPVGGGLLFLPQDWVRPAEVGFEALTSIYVSMGLTSPQHLRQSGVTAAQP</sequence>
<dbReference type="Proteomes" id="UP000288178">
    <property type="component" value="Unassembled WGS sequence"/>
</dbReference>
<dbReference type="PANTHER" id="PTHR31876">
    <property type="entry name" value="COV-LIKE PROTEIN 1"/>
    <property type="match status" value="1"/>
</dbReference>
<dbReference type="OrthoDB" id="5973229at2"/>
<reference evidence="2 3" key="1">
    <citation type="submission" date="2019-01" db="EMBL/GenBank/DDBJ databases">
        <authorList>
            <person name="Chen W.-M."/>
        </authorList>
    </citation>
    <scope>NUCLEOTIDE SEQUENCE [LARGE SCALE GENOMIC DNA]</scope>
    <source>
        <strain evidence="2 3">ICH-3</strain>
    </source>
</reference>
<accession>A0A3S2WXB5</accession>
<evidence type="ECO:0000313" key="2">
    <source>
        <dbReference type="EMBL" id="RVT53937.1"/>
    </source>
</evidence>
<keyword evidence="1" id="KW-1133">Transmembrane helix</keyword>
<gene>
    <name evidence="2" type="ORF">ENE75_03395</name>
</gene>
<proteinExistence type="predicted"/>
<evidence type="ECO:0000256" key="1">
    <source>
        <dbReference type="SAM" id="Phobius"/>
    </source>
</evidence>
<dbReference type="Pfam" id="PF04367">
    <property type="entry name" value="DUF502"/>
    <property type="match status" value="1"/>
</dbReference>
<protein>
    <submittedName>
        <fullName evidence="2">DUF502 domain-containing protein</fullName>
    </submittedName>
</protein>
<dbReference type="RefSeq" id="WP_128195608.1">
    <property type="nucleotide sequence ID" value="NZ_SACT01000001.1"/>
</dbReference>
<feature type="transmembrane region" description="Helical" evidence="1">
    <location>
        <begin position="20"/>
        <end position="45"/>
    </location>
</feature>
<comment type="caution">
    <text evidence="2">The sequence shown here is derived from an EMBL/GenBank/DDBJ whole genome shotgun (WGS) entry which is preliminary data.</text>
</comment>
<dbReference type="EMBL" id="SACT01000001">
    <property type="protein sequence ID" value="RVT53937.1"/>
    <property type="molecule type" value="Genomic_DNA"/>
</dbReference>
<keyword evidence="3" id="KW-1185">Reference proteome</keyword>
<dbReference type="InterPro" id="IPR007462">
    <property type="entry name" value="COV1-like"/>
</dbReference>